<dbReference type="OrthoDB" id="5292493at2"/>
<proteinExistence type="predicted"/>
<evidence type="ECO:0000313" key="1">
    <source>
        <dbReference type="EMBL" id="AFC24399.1"/>
    </source>
</evidence>
<sequence>MAIPFPKRLLLLSSFFLFGHCQEGPASYRLPGQQWMMPFASVQEVLPPALDEISGLCDNGQQLMALNDEEGRLYPANFNPAFDPLPQPWGPPGDYEGLAFWPHLGYFILRSDGKIWQLGLTESQGQKLPFSLPPDIEYEGLCFWPKKQQLLVAAKEPAGLYLFSPKNGDYLPLLDLSPFLIHPSAVALSEDEKLLYVLAAKEQELWVFDSHSLAVLGQFLLPTYDLVQAEALVVHGRASFWIGSEAQEDRPAQLWRYEKLPPLAQ</sequence>
<reference evidence="1 2" key="1">
    <citation type="journal article" date="2012" name="Stand. Genomic Sci.">
        <title>Complete genome sequencing and analysis of Saprospira grandis str. Lewin, a predatory marine bacterium.</title>
        <authorList>
            <person name="Saw J.H."/>
            <person name="Yuryev A."/>
            <person name="Kanbe M."/>
            <person name="Hou S."/>
            <person name="Young A.G."/>
            <person name="Aizawa S."/>
            <person name="Alam M."/>
        </authorList>
    </citation>
    <scope>NUCLEOTIDE SEQUENCE [LARGE SCALE GENOMIC DNA]</scope>
    <source>
        <strain evidence="1 2">Lewin</strain>
    </source>
</reference>
<evidence type="ECO:0000313" key="2">
    <source>
        <dbReference type="Proteomes" id="UP000007519"/>
    </source>
</evidence>
<dbReference type="Proteomes" id="UP000007519">
    <property type="component" value="Chromosome"/>
</dbReference>
<dbReference type="STRING" id="984262.SGRA_1664"/>
<dbReference type="HOGENOM" id="CLU_1049280_0_0_10"/>
<name>H6LAB4_SAPGL</name>
<keyword evidence="2" id="KW-1185">Reference proteome</keyword>
<dbReference type="SUPFAM" id="SSF50956">
    <property type="entry name" value="Thermostable phytase (3-phytase)"/>
    <property type="match status" value="1"/>
</dbReference>
<dbReference type="KEGG" id="sgn:SGRA_1664"/>
<organism evidence="1 2">
    <name type="scientific">Saprospira grandis (strain Lewin)</name>
    <dbReference type="NCBI Taxonomy" id="984262"/>
    <lineage>
        <taxon>Bacteria</taxon>
        <taxon>Pseudomonadati</taxon>
        <taxon>Bacteroidota</taxon>
        <taxon>Saprospiria</taxon>
        <taxon>Saprospirales</taxon>
        <taxon>Saprospiraceae</taxon>
        <taxon>Saprospira</taxon>
    </lineage>
</organism>
<gene>
    <name evidence="1" type="ordered locus">SGRA_1664</name>
</gene>
<dbReference type="RefSeq" id="WP_015692033.1">
    <property type="nucleotide sequence ID" value="NC_016940.1"/>
</dbReference>
<accession>H6LAB4</accession>
<protein>
    <submittedName>
        <fullName evidence="1">Uncharacterized protein</fullName>
    </submittedName>
</protein>
<dbReference type="eggNOG" id="COG3204">
    <property type="taxonomic scope" value="Bacteria"/>
</dbReference>
<dbReference type="EMBL" id="CP002831">
    <property type="protein sequence ID" value="AFC24399.1"/>
    <property type="molecule type" value="Genomic_DNA"/>
</dbReference>
<dbReference type="AlphaFoldDB" id="H6LAB4"/>